<accession>A0A2A9HEW9</accession>
<name>A0A2A9HEW9_TEPT2</name>
<comment type="caution">
    <text evidence="1">The sequence shown here is derived from an EMBL/GenBank/DDBJ whole genome shotgun (WGS) entry which is preliminary data.</text>
</comment>
<dbReference type="PANTHER" id="PTHR35399:SF2">
    <property type="entry name" value="DUF839 DOMAIN-CONTAINING PROTEIN"/>
    <property type="match status" value="1"/>
</dbReference>
<evidence type="ECO:0008006" key="3">
    <source>
        <dbReference type="Google" id="ProtNLM"/>
    </source>
</evidence>
<organism evidence="1 2">
    <name type="scientific">Tepidiforma thermophila (strain KCTC 52669 / CGMCC 1.13589 / G233)</name>
    <dbReference type="NCBI Taxonomy" id="2761530"/>
    <lineage>
        <taxon>Bacteria</taxon>
        <taxon>Bacillati</taxon>
        <taxon>Chloroflexota</taxon>
        <taxon>Tepidiformia</taxon>
        <taxon>Tepidiformales</taxon>
        <taxon>Tepidiformaceae</taxon>
        <taxon>Tepidiforma</taxon>
    </lineage>
</organism>
<dbReference type="InterPro" id="IPR006311">
    <property type="entry name" value="TAT_signal"/>
</dbReference>
<evidence type="ECO:0000313" key="2">
    <source>
        <dbReference type="Proteomes" id="UP000223071"/>
    </source>
</evidence>
<dbReference type="PROSITE" id="PS51318">
    <property type="entry name" value="TAT"/>
    <property type="match status" value="1"/>
</dbReference>
<dbReference type="PANTHER" id="PTHR35399">
    <property type="entry name" value="SLR8030 PROTEIN"/>
    <property type="match status" value="1"/>
</dbReference>
<proteinExistence type="predicted"/>
<dbReference type="RefSeq" id="WP_278286790.1">
    <property type="nucleotide sequence ID" value="NZ_PDJQ01000001.1"/>
</dbReference>
<sequence length="666" mass="73956">MTLDHDPSDLLPLVDDYRSNQCFVHPQTCRWSCGNQCAHPAPNESRNDYFGDVARRYISRRRLLGFGALAAGMLVVGRQGVFGAETARAQSGGSSSGLTFTPVRLDDTDRIIVPPGYKSEILIRWGDPLFLEPATGFDIDAQTAEKQARQFGYNCDYLGFIPLAPNRALLIANHEYTNPELMFRGYDDKNPTKEQVDVELQAHGVSVVHIERHPTRGWRYTLGAWHNRRITGTTPMRFTGPAAGHPWMRTSEDPSGYTVLGTLNNCAAGITPWGTVMTCEENFHQYFANNDKVADKEKQAVHKRYGFPGGASERKWERYHKRFDLAQEPNEGFRFGWVVEFDPLDPGSLPRKHTALGRFKHEATSTVIAKDGRAVVYMGDDERFEYVYRFVSDGRYDPNNREANMRLMESGTLFVAKFNDDGTGRWLPLVAGQGPLTAANGFPTQAEVCINTRRAADLVGATRMDRPEDIEVHPQSGVVYAVMTNNSQRGTSGKPGVDAANPRPQNRHGHIIEIIPDGDHAAATFRWRFLMICGDPAKDKGTYFAGFDQSLVSPISSPDNITFDRRGNLWISTDGQTSSFKKNDGVYAVPVSGPERGYNRQFLSAVPGAECASLIFSDNDDTLFVSIQHPAEGTTLENASSRFPDGKEPRPAVIFIRKEDGGTIGS</sequence>
<dbReference type="Proteomes" id="UP000223071">
    <property type="component" value="Unassembled WGS sequence"/>
</dbReference>
<evidence type="ECO:0000313" key="1">
    <source>
        <dbReference type="EMBL" id="PFG73691.1"/>
    </source>
</evidence>
<dbReference type="Pfam" id="PF05787">
    <property type="entry name" value="PhoX"/>
    <property type="match status" value="1"/>
</dbReference>
<gene>
    <name evidence="1" type="ORF">A9A59_0893</name>
</gene>
<keyword evidence="2" id="KW-1185">Reference proteome</keyword>
<reference evidence="1 2" key="1">
    <citation type="submission" date="2017-09" db="EMBL/GenBank/DDBJ databases">
        <title>Sequencing the genomes of two abundant thermophiles in Great Basin hot springs: Thermocrinis jamiesonii and novel Chloroflexi Thermoflexus hugenholtzii.</title>
        <authorList>
            <person name="Hedlund B."/>
        </authorList>
    </citation>
    <scope>NUCLEOTIDE SEQUENCE [LARGE SCALE GENOMIC DNA]</scope>
    <source>
        <strain evidence="1 2">G233</strain>
    </source>
</reference>
<dbReference type="AlphaFoldDB" id="A0A2A9HEW9"/>
<protein>
    <recommendedName>
        <fullName evidence="3">PhoX family phosphatase</fullName>
    </recommendedName>
</protein>
<dbReference type="SUPFAM" id="SSF63829">
    <property type="entry name" value="Calcium-dependent phosphotriesterase"/>
    <property type="match status" value="1"/>
</dbReference>
<dbReference type="EMBL" id="PDJQ01000001">
    <property type="protein sequence ID" value="PFG73691.1"/>
    <property type="molecule type" value="Genomic_DNA"/>
</dbReference>
<dbReference type="InterPro" id="IPR008557">
    <property type="entry name" value="PhoX"/>
</dbReference>